<reference evidence="12 13" key="1">
    <citation type="submission" date="2018-06" db="EMBL/GenBank/DDBJ databases">
        <authorList>
            <consortium name="Pathogen Informatics"/>
            <person name="Doyle S."/>
        </authorList>
    </citation>
    <scope>NUCLEOTIDE SEQUENCE [LARGE SCALE GENOMIC DNA]</scope>
    <source>
        <strain evidence="12 13">NCTC4824</strain>
    </source>
</reference>
<name>A0A2X4W7J8_LEDLE</name>
<dbReference type="SMART" id="SM00387">
    <property type="entry name" value="HATPase_c"/>
    <property type="match status" value="1"/>
</dbReference>
<dbReference type="SMART" id="SM00388">
    <property type="entry name" value="HisKA"/>
    <property type="match status" value="1"/>
</dbReference>
<keyword evidence="13" id="KW-1185">Reference proteome</keyword>
<evidence type="ECO:0000256" key="8">
    <source>
        <dbReference type="ARBA" id="ARBA00023012"/>
    </source>
</evidence>
<dbReference type="CDD" id="cd00082">
    <property type="entry name" value="HisKA"/>
    <property type="match status" value="1"/>
</dbReference>
<dbReference type="InterPro" id="IPR013655">
    <property type="entry name" value="PAS_fold_3"/>
</dbReference>
<dbReference type="SMART" id="SM00086">
    <property type="entry name" value="PAC"/>
    <property type="match status" value="1"/>
</dbReference>
<dbReference type="InterPro" id="IPR000700">
    <property type="entry name" value="PAS-assoc_C"/>
</dbReference>
<evidence type="ECO:0000313" key="12">
    <source>
        <dbReference type="EMBL" id="SQI60637.1"/>
    </source>
</evidence>
<keyword evidence="5" id="KW-0547">Nucleotide-binding</keyword>
<comment type="catalytic activity">
    <reaction evidence="1">
        <text>ATP + protein L-histidine = ADP + protein N-phospho-L-histidine.</text>
        <dbReference type="EC" id="2.7.13.3"/>
    </reaction>
</comment>
<evidence type="ECO:0000256" key="4">
    <source>
        <dbReference type="ARBA" id="ARBA00022679"/>
    </source>
</evidence>
<keyword evidence="3" id="KW-0597">Phosphoprotein</keyword>
<dbReference type="Gene3D" id="1.10.287.130">
    <property type="match status" value="1"/>
</dbReference>
<dbReference type="Proteomes" id="UP000249134">
    <property type="component" value="Chromosome 1"/>
</dbReference>
<dbReference type="InterPro" id="IPR005467">
    <property type="entry name" value="His_kinase_dom"/>
</dbReference>
<keyword evidence="7" id="KW-0067">ATP-binding</keyword>
<dbReference type="SMART" id="SM00091">
    <property type="entry name" value="PAS"/>
    <property type="match status" value="1"/>
</dbReference>
<evidence type="ECO:0000313" key="13">
    <source>
        <dbReference type="Proteomes" id="UP000249134"/>
    </source>
</evidence>
<evidence type="ECO:0000256" key="7">
    <source>
        <dbReference type="ARBA" id="ARBA00022840"/>
    </source>
</evidence>
<evidence type="ECO:0000256" key="3">
    <source>
        <dbReference type="ARBA" id="ARBA00022553"/>
    </source>
</evidence>
<dbReference type="PROSITE" id="PS50109">
    <property type="entry name" value="HIS_KIN"/>
    <property type="match status" value="1"/>
</dbReference>
<dbReference type="InterPro" id="IPR000014">
    <property type="entry name" value="PAS"/>
</dbReference>
<evidence type="ECO:0000259" key="11">
    <source>
        <dbReference type="PROSITE" id="PS50113"/>
    </source>
</evidence>
<proteinExistence type="predicted"/>
<dbReference type="RefSeq" id="WP_066140219.1">
    <property type="nucleotide sequence ID" value="NZ_CBCSGM010000001.1"/>
</dbReference>
<dbReference type="Pfam" id="PF02518">
    <property type="entry name" value="HATPase_c"/>
    <property type="match status" value="1"/>
</dbReference>
<dbReference type="STRING" id="1348624.GCA_001591545_01912"/>
<dbReference type="PRINTS" id="PR00344">
    <property type="entry name" value="BCTRLSENSOR"/>
</dbReference>
<dbReference type="InterPro" id="IPR003594">
    <property type="entry name" value="HATPase_dom"/>
</dbReference>
<dbReference type="Gene3D" id="3.30.565.10">
    <property type="entry name" value="Histidine kinase-like ATPase, C-terminal domain"/>
    <property type="match status" value="1"/>
</dbReference>
<dbReference type="SUPFAM" id="SSF55874">
    <property type="entry name" value="ATPase domain of HSP90 chaperone/DNA topoisomerase II/histidine kinase"/>
    <property type="match status" value="1"/>
</dbReference>
<keyword evidence="6 12" id="KW-0418">Kinase</keyword>
<evidence type="ECO:0000256" key="1">
    <source>
        <dbReference type="ARBA" id="ARBA00000085"/>
    </source>
</evidence>
<dbReference type="PANTHER" id="PTHR43065:SF34">
    <property type="entry name" value="SPORULATION KINASE A"/>
    <property type="match status" value="1"/>
</dbReference>
<dbReference type="PROSITE" id="PS50112">
    <property type="entry name" value="PAS"/>
    <property type="match status" value="1"/>
</dbReference>
<evidence type="ECO:0000256" key="6">
    <source>
        <dbReference type="ARBA" id="ARBA00022777"/>
    </source>
</evidence>
<dbReference type="InterPro" id="IPR035965">
    <property type="entry name" value="PAS-like_dom_sf"/>
</dbReference>
<dbReference type="AlphaFoldDB" id="A0A2X4W7J8"/>
<sequence>MLTESVSSKVLNGVSMIDQLNNTIKPDVIMKCSLDGIIREVSDTIKLVYGYNARELIGKLSYDFIHSDDIGEFLIPFAKGDIDIATFTYRVIDASGSYIWSESTISVLKDSANNKPIEVLSITRDITTRKKTMDQLMEAKNLSVIGKLAAGLAHEIRNPLTTVKGFLQLISTEKVLKKEYVALMLSEMERIEQITQDLMLLSKPSNYKKQYLNIIKIVEDVKLLLETEAYKNQVDIHLKTFSNSINVHCNEKKIKQVFINLIKNGIESMKEGGTLTINISCVDSLNRVDIAIIDQGCGIQESELEQIGQPFFTTKQTGNGLGLMMSSKIIQEHYGLIKVDSEVGVGTTFHVELPCGH</sequence>
<dbReference type="GO" id="GO:0000155">
    <property type="term" value="F:phosphorelay sensor kinase activity"/>
    <property type="evidence" value="ECO:0007669"/>
    <property type="project" value="InterPro"/>
</dbReference>
<dbReference type="Pfam" id="PF00512">
    <property type="entry name" value="HisKA"/>
    <property type="match status" value="1"/>
</dbReference>
<keyword evidence="4 12" id="KW-0808">Transferase</keyword>
<dbReference type="NCBIfam" id="TIGR00229">
    <property type="entry name" value="sensory_box"/>
    <property type="match status" value="1"/>
</dbReference>
<dbReference type="InterPro" id="IPR004358">
    <property type="entry name" value="Sig_transdc_His_kin-like_C"/>
</dbReference>
<feature type="domain" description="PAC" evidence="11">
    <location>
        <begin position="85"/>
        <end position="138"/>
    </location>
</feature>
<dbReference type="EMBL" id="LS483476">
    <property type="protein sequence ID" value="SQI60637.1"/>
    <property type="molecule type" value="Genomic_DNA"/>
</dbReference>
<dbReference type="Pfam" id="PF08447">
    <property type="entry name" value="PAS_3"/>
    <property type="match status" value="1"/>
</dbReference>
<dbReference type="InterPro" id="IPR036890">
    <property type="entry name" value="HATPase_C_sf"/>
</dbReference>
<accession>A0A2X4W7J8</accession>
<evidence type="ECO:0000256" key="2">
    <source>
        <dbReference type="ARBA" id="ARBA00012438"/>
    </source>
</evidence>
<dbReference type="KEGG" id="blen:NCTC4824_02864"/>
<evidence type="ECO:0000259" key="9">
    <source>
        <dbReference type="PROSITE" id="PS50109"/>
    </source>
</evidence>
<dbReference type="EC" id="2.7.13.3" evidence="2"/>
<dbReference type="PROSITE" id="PS50113">
    <property type="entry name" value="PAC"/>
    <property type="match status" value="1"/>
</dbReference>
<evidence type="ECO:0000259" key="10">
    <source>
        <dbReference type="PROSITE" id="PS50112"/>
    </source>
</evidence>
<dbReference type="PANTHER" id="PTHR43065">
    <property type="entry name" value="SENSOR HISTIDINE KINASE"/>
    <property type="match status" value="1"/>
</dbReference>
<dbReference type="InterPro" id="IPR001610">
    <property type="entry name" value="PAC"/>
</dbReference>
<dbReference type="InterPro" id="IPR036097">
    <property type="entry name" value="HisK_dim/P_sf"/>
</dbReference>
<dbReference type="GO" id="GO:0005524">
    <property type="term" value="F:ATP binding"/>
    <property type="evidence" value="ECO:0007669"/>
    <property type="project" value="UniProtKB-KW"/>
</dbReference>
<dbReference type="SUPFAM" id="SSF47384">
    <property type="entry name" value="Homodimeric domain of signal transducing histidine kinase"/>
    <property type="match status" value="1"/>
</dbReference>
<dbReference type="CDD" id="cd00130">
    <property type="entry name" value="PAS"/>
    <property type="match status" value="1"/>
</dbReference>
<dbReference type="InterPro" id="IPR003661">
    <property type="entry name" value="HisK_dim/P_dom"/>
</dbReference>
<dbReference type="Gene3D" id="3.30.450.20">
    <property type="entry name" value="PAS domain"/>
    <property type="match status" value="1"/>
</dbReference>
<protein>
    <recommendedName>
        <fullName evidence="2">histidine kinase</fullName>
        <ecNumber evidence="2">2.7.13.3</ecNumber>
    </recommendedName>
</protein>
<organism evidence="12 13">
    <name type="scientific">Lederbergia lenta</name>
    <name type="common">Bacillus lentus</name>
    <dbReference type="NCBI Taxonomy" id="1467"/>
    <lineage>
        <taxon>Bacteria</taxon>
        <taxon>Bacillati</taxon>
        <taxon>Bacillota</taxon>
        <taxon>Bacilli</taxon>
        <taxon>Bacillales</taxon>
        <taxon>Bacillaceae</taxon>
        <taxon>Lederbergia</taxon>
    </lineage>
</organism>
<dbReference type="SUPFAM" id="SSF55785">
    <property type="entry name" value="PYP-like sensor domain (PAS domain)"/>
    <property type="match status" value="1"/>
</dbReference>
<evidence type="ECO:0000256" key="5">
    <source>
        <dbReference type="ARBA" id="ARBA00022741"/>
    </source>
</evidence>
<feature type="domain" description="PAS" evidence="10">
    <location>
        <begin position="33"/>
        <end position="69"/>
    </location>
</feature>
<keyword evidence="8" id="KW-0902">Two-component regulatory system</keyword>
<gene>
    <name evidence="12" type="primary">kinA_2</name>
    <name evidence="12" type="ORF">NCTC4824_02864</name>
</gene>
<feature type="domain" description="Histidine kinase" evidence="9">
    <location>
        <begin position="151"/>
        <end position="357"/>
    </location>
</feature>